<dbReference type="STRING" id="651662.SAMN04488069_1109"/>
<dbReference type="AlphaFoldDB" id="A0A1H3KXG8"/>
<dbReference type="OrthoDB" id="885042at2"/>
<organism evidence="2 3">
    <name type="scientific">Hymenobacter psychrophilus</name>
    <dbReference type="NCBI Taxonomy" id="651662"/>
    <lineage>
        <taxon>Bacteria</taxon>
        <taxon>Pseudomonadati</taxon>
        <taxon>Bacteroidota</taxon>
        <taxon>Cytophagia</taxon>
        <taxon>Cytophagales</taxon>
        <taxon>Hymenobacteraceae</taxon>
        <taxon>Hymenobacter</taxon>
    </lineage>
</organism>
<dbReference type="Proteomes" id="UP000199249">
    <property type="component" value="Unassembled WGS sequence"/>
</dbReference>
<feature type="signal peptide" evidence="1">
    <location>
        <begin position="1"/>
        <end position="24"/>
    </location>
</feature>
<evidence type="ECO:0000313" key="3">
    <source>
        <dbReference type="Proteomes" id="UP000199249"/>
    </source>
</evidence>
<keyword evidence="1" id="KW-0732">Signal</keyword>
<sequence length="83" mass="8692">MLKTLLVASSLLIGSFTASLSATAPATRHALTAAAVYVCISKSSVAYHASSRCAGLSRCTHEVRSMSPSAAQQQGKRACRKCY</sequence>
<keyword evidence="3" id="KW-1185">Reference proteome</keyword>
<accession>A0A1H3KXG8</accession>
<evidence type="ECO:0000256" key="1">
    <source>
        <dbReference type="SAM" id="SignalP"/>
    </source>
</evidence>
<feature type="chain" id="PRO_5011456394" evidence="1">
    <location>
        <begin position="25"/>
        <end position="83"/>
    </location>
</feature>
<reference evidence="3" key="1">
    <citation type="submission" date="2016-10" db="EMBL/GenBank/DDBJ databases">
        <authorList>
            <person name="Varghese N."/>
            <person name="Submissions S."/>
        </authorList>
    </citation>
    <scope>NUCLEOTIDE SEQUENCE [LARGE SCALE GENOMIC DNA]</scope>
    <source>
        <strain evidence="3">CGMCC 1.8975</strain>
    </source>
</reference>
<dbReference type="RefSeq" id="WP_139255235.1">
    <property type="nucleotide sequence ID" value="NZ_FNOV01000010.1"/>
</dbReference>
<gene>
    <name evidence="2" type="ORF">SAMN04488069_1109</name>
</gene>
<proteinExistence type="predicted"/>
<dbReference type="EMBL" id="FNOV01000010">
    <property type="protein sequence ID" value="SDY56841.1"/>
    <property type="molecule type" value="Genomic_DNA"/>
</dbReference>
<protein>
    <submittedName>
        <fullName evidence="2">Uncharacterized protein</fullName>
    </submittedName>
</protein>
<name>A0A1H3KXG8_9BACT</name>
<evidence type="ECO:0000313" key="2">
    <source>
        <dbReference type="EMBL" id="SDY56841.1"/>
    </source>
</evidence>